<dbReference type="InterPro" id="IPR036388">
    <property type="entry name" value="WH-like_DNA-bd_sf"/>
</dbReference>
<feature type="non-terminal residue" evidence="1">
    <location>
        <position position="1"/>
    </location>
</feature>
<dbReference type="SUPFAM" id="SSF46689">
    <property type="entry name" value="Homeodomain-like"/>
    <property type="match status" value="1"/>
</dbReference>
<dbReference type="EMBL" id="ML991884">
    <property type="protein sequence ID" value="KAF2228921.1"/>
    <property type="molecule type" value="Genomic_DNA"/>
</dbReference>
<evidence type="ECO:0000313" key="1">
    <source>
        <dbReference type="EMBL" id="KAF2228921.1"/>
    </source>
</evidence>
<dbReference type="OrthoDB" id="5151590at2759"/>
<proteinExistence type="predicted"/>
<gene>
    <name evidence="1" type="ORF">EV356DRAFT_456796</name>
</gene>
<dbReference type="AlphaFoldDB" id="A0A6A6GTC7"/>
<sequence>GAELSKETRAAILAAAGAEKSKAEIAREIGCNRSIVYDTIKRWNQHHNSASQPRKGHPELLSRRDKHAVFCCLRSRP</sequence>
<reference evidence="1" key="1">
    <citation type="journal article" date="2020" name="Stud. Mycol.">
        <title>101 Dothideomycetes genomes: a test case for predicting lifestyles and emergence of pathogens.</title>
        <authorList>
            <person name="Haridas S."/>
            <person name="Albert R."/>
            <person name="Binder M."/>
            <person name="Bloem J."/>
            <person name="Labutti K."/>
            <person name="Salamov A."/>
            <person name="Andreopoulos B."/>
            <person name="Baker S."/>
            <person name="Barry K."/>
            <person name="Bills G."/>
            <person name="Bluhm B."/>
            <person name="Cannon C."/>
            <person name="Castanera R."/>
            <person name="Culley D."/>
            <person name="Daum C."/>
            <person name="Ezra D."/>
            <person name="Gonzalez J."/>
            <person name="Henrissat B."/>
            <person name="Kuo A."/>
            <person name="Liang C."/>
            <person name="Lipzen A."/>
            <person name="Lutzoni F."/>
            <person name="Magnuson J."/>
            <person name="Mondo S."/>
            <person name="Nolan M."/>
            <person name="Ohm R."/>
            <person name="Pangilinan J."/>
            <person name="Park H.-J."/>
            <person name="Ramirez L."/>
            <person name="Alfaro M."/>
            <person name="Sun H."/>
            <person name="Tritt A."/>
            <person name="Yoshinaga Y."/>
            <person name="Zwiers L.-H."/>
            <person name="Turgeon B."/>
            <person name="Goodwin S."/>
            <person name="Spatafora J."/>
            <person name="Crous P."/>
            <person name="Grigoriev I."/>
        </authorList>
    </citation>
    <scope>NUCLEOTIDE SEQUENCE</scope>
    <source>
        <strain evidence="1">Tuck. ex Michener</strain>
    </source>
</reference>
<organism evidence="1 2">
    <name type="scientific">Viridothelium virens</name>
    <name type="common">Speckled blister lichen</name>
    <name type="synonym">Trypethelium virens</name>
    <dbReference type="NCBI Taxonomy" id="1048519"/>
    <lineage>
        <taxon>Eukaryota</taxon>
        <taxon>Fungi</taxon>
        <taxon>Dikarya</taxon>
        <taxon>Ascomycota</taxon>
        <taxon>Pezizomycotina</taxon>
        <taxon>Dothideomycetes</taxon>
        <taxon>Dothideomycetes incertae sedis</taxon>
        <taxon>Trypetheliales</taxon>
        <taxon>Trypetheliaceae</taxon>
        <taxon>Viridothelium</taxon>
    </lineage>
</organism>
<protein>
    <submittedName>
        <fullName evidence="1">Uncharacterized protein</fullName>
    </submittedName>
</protein>
<name>A0A6A6GTC7_VIRVR</name>
<dbReference type="Pfam" id="PF13384">
    <property type="entry name" value="HTH_23"/>
    <property type="match status" value="1"/>
</dbReference>
<keyword evidence="2" id="KW-1185">Reference proteome</keyword>
<accession>A0A6A6GTC7</accession>
<evidence type="ECO:0000313" key="2">
    <source>
        <dbReference type="Proteomes" id="UP000800092"/>
    </source>
</evidence>
<dbReference type="Proteomes" id="UP000800092">
    <property type="component" value="Unassembled WGS sequence"/>
</dbReference>
<dbReference type="InterPro" id="IPR009057">
    <property type="entry name" value="Homeodomain-like_sf"/>
</dbReference>
<dbReference type="Gene3D" id="1.10.10.10">
    <property type="entry name" value="Winged helix-like DNA-binding domain superfamily/Winged helix DNA-binding domain"/>
    <property type="match status" value="1"/>
</dbReference>